<dbReference type="InterPro" id="IPR011006">
    <property type="entry name" value="CheY-like_superfamily"/>
</dbReference>
<keyword evidence="11" id="KW-0808">Transferase</keyword>
<evidence type="ECO:0000256" key="9">
    <source>
        <dbReference type="SAM" id="MobiDB-lite"/>
    </source>
</evidence>
<feature type="domain" description="Response regulatory" evidence="10">
    <location>
        <begin position="454"/>
        <end position="568"/>
    </location>
</feature>
<dbReference type="GO" id="GO:0003700">
    <property type="term" value="F:DNA-binding transcription factor activity"/>
    <property type="evidence" value="ECO:0007669"/>
    <property type="project" value="InterPro"/>
</dbReference>
<feature type="modified residue" description="4-aspartylphosphate" evidence="8">
    <location>
        <position position="503"/>
    </location>
</feature>
<dbReference type="GO" id="GO:0005634">
    <property type="term" value="C:nucleus"/>
    <property type="evidence" value="ECO:0007669"/>
    <property type="project" value="UniProtKB-SubCell"/>
</dbReference>
<dbReference type="SUPFAM" id="SSF46785">
    <property type="entry name" value="Winged helix' DNA-binding domain"/>
    <property type="match status" value="1"/>
</dbReference>
<dbReference type="PRINTS" id="PR00056">
    <property type="entry name" value="HSFDOMAIN"/>
</dbReference>
<feature type="region of interest" description="Disordered" evidence="9">
    <location>
        <begin position="228"/>
        <end position="304"/>
    </location>
</feature>
<keyword evidence="6" id="KW-0804">Transcription</keyword>
<dbReference type="SMART" id="SM00448">
    <property type="entry name" value="REC"/>
    <property type="match status" value="1"/>
</dbReference>
<feature type="region of interest" description="Disordered" evidence="9">
    <location>
        <begin position="585"/>
        <end position="604"/>
    </location>
</feature>
<evidence type="ECO:0000313" key="12">
    <source>
        <dbReference type="Proteomes" id="UP000748756"/>
    </source>
</evidence>
<evidence type="ECO:0000256" key="7">
    <source>
        <dbReference type="ARBA" id="ARBA00023242"/>
    </source>
</evidence>
<evidence type="ECO:0000313" key="11">
    <source>
        <dbReference type="EMBL" id="KAF9147372.1"/>
    </source>
</evidence>
<gene>
    <name evidence="11" type="primary">SKN7_2</name>
    <name evidence="11" type="ORF">BG015_011011</name>
</gene>
<protein>
    <submittedName>
        <fullName evidence="11">Kinase-regulated stress-responsive transcription factor skn7</fullName>
    </submittedName>
</protein>
<dbReference type="AlphaFoldDB" id="A0A9P5V8T6"/>
<reference evidence="11" key="1">
    <citation type="journal article" date="2020" name="Fungal Divers.">
        <title>Resolving the Mortierellaceae phylogeny through synthesis of multi-gene phylogenetics and phylogenomics.</title>
        <authorList>
            <person name="Vandepol N."/>
            <person name="Liber J."/>
            <person name="Desiro A."/>
            <person name="Na H."/>
            <person name="Kennedy M."/>
            <person name="Barry K."/>
            <person name="Grigoriev I.V."/>
            <person name="Miller A.N."/>
            <person name="O'Donnell K."/>
            <person name="Stajich J.E."/>
            <person name="Bonito G."/>
        </authorList>
    </citation>
    <scope>NUCLEOTIDE SEQUENCE</scope>
    <source>
        <strain evidence="11">NRRL 6426</strain>
    </source>
</reference>
<dbReference type="PROSITE" id="PS50110">
    <property type="entry name" value="RESPONSE_REGULATORY"/>
    <property type="match status" value="1"/>
</dbReference>
<dbReference type="Proteomes" id="UP000748756">
    <property type="component" value="Unassembled WGS sequence"/>
</dbReference>
<feature type="compositionally biased region" description="Low complexity" evidence="9">
    <location>
        <begin position="841"/>
        <end position="850"/>
    </location>
</feature>
<feature type="compositionally biased region" description="Polar residues" evidence="9">
    <location>
        <begin position="264"/>
        <end position="276"/>
    </location>
</feature>
<keyword evidence="3" id="KW-0902">Two-component regulatory system</keyword>
<feature type="compositionally biased region" description="Low complexity" evidence="9">
    <location>
        <begin position="711"/>
        <end position="761"/>
    </location>
</feature>
<dbReference type="InterPro" id="IPR001789">
    <property type="entry name" value="Sig_transdc_resp-reg_receiver"/>
</dbReference>
<sequence>MAGSTDVLMADQTSTLMLADDSFQDPAAAATTSGTSSGGVPDFVKKLYRMLEEKEHDPIVSWGKSGETFVVKEPNEFAKVILPKHFKHNNFASFVRQLNKYDFHKIKTTEDAARPYGDQAWEFQHPKFQVDKRDLLENIKRKTPTNKKLLSIPSGSSPDHQSVTSEEYQMQLDDMLKTQTKMQAELTQCEAKLKAQDQLIQQLLGLLGYSTSGDGALVKNEFQTGVDSKLSSQTTSPTSSPTQQQKQQQQQQQPRKGTKRASQHETVVQEQQTAFNSPPQSSTSSSSCSPPQLYSVHHPTTSSSLPLIATSTATTSSIPSSTTNSTSTISATTTSTLHFTSKSSFGQEAFQHPSMCQDPSLGLPTFPLSQLTTRKQGDAVVKQPAPKTAVKPTAKQQRALAQKQQQEQRIQQQKEEQQQQQQQQQYITDVISNDNSLTLQRSNMVIPSWAMPPKVLLVDDDDTCRRLSSRLLQIFGCPFDVAEDGMAAVGKMSHQKYDIVLMDIVMPKLDGVSATTQIRQFDAMTPIISMTSNTTNNDIMTYFANGMNDILAKPFSKAGLLNMLEKHCQHLRYLKMGTGLLPVPPSSSSAVGAGSGSGSGTVEGQDETTRLQILYHSGTGDVNANSGAGGNDSMDLYQAGGIQLVNSNEKSVGSTGNGTETMSMDLQMGMGGMLILNGVNGTDLASSGTAGGEDDNGNAMSQNGFMASAAQMLQQQQQQHQLHQQQQQQRPLQPQQQQQQALQDQHHVQMMNSHHRSSLSSNLMTQHTSMAMSMPGSSASSSAGLMSPMPIASGPGAAFSTAGPGASMMYTFAPVSSSPMDPLGTQQQHQHHQQQQHHHQMQQQQQQQQQFGNVMHPPSHMPLYHHPTGATMTLMSIKTEGALLGQPGSNGGVPQVISHHHVAMTLGHPVDFGDALGAGGLGSMDMDPRRKRAKIEVIE</sequence>
<feature type="compositionally biased region" description="Low complexity" evidence="9">
    <location>
        <begin position="231"/>
        <end position="254"/>
    </location>
</feature>
<keyword evidence="2 8" id="KW-0597">Phosphoprotein</keyword>
<feature type="compositionally biased region" description="Low complexity" evidence="9">
    <location>
        <begin position="277"/>
        <end position="291"/>
    </location>
</feature>
<dbReference type="InterPro" id="IPR000232">
    <property type="entry name" value="HSF_DNA-bd"/>
</dbReference>
<accession>A0A9P5V8T6</accession>
<dbReference type="PANTHER" id="PTHR45339">
    <property type="entry name" value="HYBRID SIGNAL TRANSDUCTION HISTIDINE KINASE J"/>
    <property type="match status" value="1"/>
</dbReference>
<comment type="subcellular location">
    <subcellularLocation>
        <location evidence="1">Nucleus</location>
    </subcellularLocation>
</comment>
<proteinExistence type="predicted"/>
<dbReference type="PROSITE" id="PS00434">
    <property type="entry name" value="HSF_DOMAIN"/>
    <property type="match status" value="1"/>
</dbReference>
<dbReference type="GO" id="GO:0043565">
    <property type="term" value="F:sequence-specific DNA binding"/>
    <property type="evidence" value="ECO:0007669"/>
    <property type="project" value="InterPro"/>
</dbReference>
<evidence type="ECO:0000256" key="6">
    <source>
        <dbReference type="ARBA" id="ARBA00023163"/>
    </source>
</evidence>
<dbReference type="EMBL" id="JAAAUQ010000821">
    <property type="protein sequence ID" value="KAF9147372.1"/>
    <property type="molecule type" value="Genomic_DNA"/>
</dbReference>
<dbReference type="GO" id="GO:0000160">
    <property type="term" value="P:phosphorelay signal transduction system"/>
    <property type="evidence" value="ECO:0007669"/>
    <property type="project" value="UniProtKB-KW"/>
</dbReference>
<comment type="caution">
    <text evidence="11">The sequence shown here is derived from an EMBL/GenBank/DDBJ whole genome shotgun (WGS) entry which is preliminary data.</text>
</comment>
<dbReference type="Pfam" id="PF00447">
    <property type="entry name" value="HSF_DNA-bind"/>
    <property type="match status" value="1"/>
</dbReference>
<feature type="compositionally biased region" description="Low complexity" evidence="9">
    <location>
        <begin position="394"/>
        <end position="411"/>
    </location>
</feature>
<dbReference type="Gene3D" id="3.40.50.2300">
    <property type="match status" value="1"/>
</dbReference>
<feature type="region of interest" description="Disordered" evidence="9">
    <location>
        <begin position="710"/>
        <end position="761"/>
    </location>
</feature>
<dbReference type="InterPro" id="IPR036390">
    <property type="entry name" value="WH_DNA-bd_sf"/>
</dbReference>
<evidence type="ECO:0000256" key="1">
    <source>
        <dbReference type="ARBA" id="ARBA00004123"/>
    </source>
</evidence>
<feature type="compositionally biased region" description="Polar residues" evidence="9">
    <location>
        <begin position="153"/>
        <end position="166"/>
    </location>
</feature>
<evidence type="ECO:0000256" key="5">
    <source>
        <dbReference type="ARBA" id="ARBA00023125"/>
    </source>
</evidence>
<dbReference type="Pfam" id="PF00072">
    <property type="entry name" value="Response_reg"/>
    <property type="match status" value="1"/>
</dbReference>
<keyword evidence="12" id="KW-1185">Reference proteome</keyword>
<dbReference type="SMART" id="SM00415">
    <property type="entry name" value="HSF"/>
    <property type="match status" value="1"/>
</dbReference>
<dbReference type="FunFam" id="3.40.50.2300:FF:000212">
    <property type="entry name" value="Stress response regulator/HFS transcription factor"/>
    <property type="match status" value="1"/>
</dbReference>
<dbReference type="GO" id="GO:0016301">
    <property type="term" value="F:kinase activity"/>
    <property type="evidence" value="ECO:0007669"/>
    <property type="project" value="UniProtKB-KW"/>
</dbReference>
<evidence type="ECO:0000256" key="2">
    <source>
        <dbReference type="ARBA" id="ARBA00022553"/>
    </source>
</evidence>
<dbReference type="PANTHER" id="PTHR45339:SF1">
    <property type="entry name" value="HYBRID SIGNAL TRANSDUCTION HISTIDINE KINASE J"/>
    <property type="match status" value="1"/>
</dbReference>
<feature type="region of interest" description="Disordered" evidence="9">
    <location>
        <begin position="147"/>
        <end position="166"/>
    </location>
</feature>
<feature type="region of interest" description="Disordered" evidence="9">
    <location>
        <begin position="813"/>
        <end position="851"/>
    </location>
</feature>
<dbReference type="OrthoDB" id="60033at2759"/>
<name>A0A9P5V8T6_9FUNG</name>
<evidence type="ECO:0000259" key="10">
    <source>
        <dbReference type="PROSITE" id="PS50110"/>
    </source>
</evidence>
<organism evidence="11 12">
    <name type="scientific">Linnemannia schmuckeri</name>
    <dbReference type="NCBI Taxonomy" id="64567"/>
    <lineage>
        <taxon>Eukaryota</taxon>
        <taxon>Fungi</taxon>
        <taxon>Fungi incertae sedis</taxon>
        <taxon>Mucoromycota</taxon>
        <taxon>Mortierellomycotina</taxon>
        <taxon>Mortierellomycetes</taxon>
        <taxon>Mortierellales</taxon>
        <taxon>Mortierellaceae</taxon>
        <taxon>Linnemannia</taxon>
    </lineage>
</organism>
<keyword evidence="11" id="KW-0418">Kinase</keyword>
<evidence type="ECO:0000256" key="8">
    <source>
        <dbReference type="PROSITE-ProRule" id="PRU00169"/>
    </source>
</evidence>
<feature type="region of interest" description="Disordered" evidence="9">
    <location>
        <begin position="375"/>
        <end position="416"/>
    </location>
</feature>
<dbReference type="Gene3D" id="1.10.10.10">
    <property type="entry name" value="Winged helix-like DNA-binding domain superfamily/Winged helix DNA-binding domain"/>
    <property type="match status" value="1"/>
</dbReference>
<evidence type="ECO:0000256" key="4">
    <source>
        <dbReference type="ARBA" id="ARBA00023015"/>
    </source>
</evidence>
<keyword evidence="7" id="KW-0539">Nucleus</keyword>
<dbReference type="SUPFAM" id="SSF52172">
    <property type="entry name" value="CheY-like"/>
    <property type="match status" value="1"/>
</dbReference>
<dbReference type="CDD" id="cd17546">
    <property type="entry name" value="REC_hyHK_CKI1_RcsC-like"/>
    <property type="match status" value="1"/>
</dbReference>
<feature type="compositionally biased region" description="Basic residues" evidence="9">
    <location>
        <begin position="829"/>
        <end position="840"/>
    </location>
</feature>
<keyword evidence="5" id="KW-0238">DNA-binding</keyword>
<dbReference type="InterPro" id="IPR036388">
    <property type="entry name" value="WH-like_DNA-bd_sf"/>
</dbReference>
<keyword evidence="4" id="KW-0805">Transcription regulation</keyword>
<dbReference type="FunFam" id="1.10.10.10:FF:000027">
    <property type="entry name" value="Heat shock transcription factor 1"/>
    <property type="match status" value="1"/>
</dbReference>
<evidence type="ECO:0000256" key="3">
    <source>
        <dbReference type="ARBA" id="ARBA00023012"/>
    </source>
</evidence>